<dbReference type="EMBL" id="LQPG01000035">
    <property type="protein sequence ID" value="ORW08454.1"/>
    <property type="molecule type" value="Genomic_DNA"/>
</dbReference>
<dbReference type="Proteomes" id="UP000193866">
    <property type="component" value="Unassembled WGS sequence"/>
</dbReference>
<reference evidence="1 2" key="1">
    <citation type="submission" date="2016-01" db="EMBL/GenBank/DDBJ databases">
        <title>The new phylogeny of the genus Mycobacterium.</title>
        <authorList>
            <person name="Tarcisio F."/>
            <person name="Conor M."/>
            <person name="Antonella G."/>
            <person name="Elisabetta G."/>
            <person name="Giulia F.S."/>
            <person name="Sara T."/>
            <person name="Anna F."/>
            <person name="Clotilde B."/>
            <person name="Roberto B."/>
            <person name="Veronica D.S."/>
            <person name="Fabio R."/>
            <person name="Monica P."/>
            <person name="Olivier J."/>
            <person name="Enrico T."/>
            <person name="Nicola S."/>
        </authorList>
    </citation>
    <scope>NUCLEOTIDE SEQUENCE [LARGE SCALE GENOMIC DNA]</scope>
    <source>
        <strain evidence="1 2">DSM 45394</strain>
    </source>
</reference>
<evidence type="ECO:0000313" key="1">
    <source>
        <dbReference type="EMBL" id="ORW08454.1"/>
    </source>
</evidence>
<protein>
    <submittedName>
        <fullName evidence="1">Uncharacterized protein</fullName>
    </submittedName>
</protein>
<comment type="caution">
    <text evidence="1">The sequence shown here is derived from an EMBL/GenBank/DDBJ whole genome shotgun (WGS) entry which is preliminary data.</text>
</comment>
<organism evidence="1 2">
    <name type="scientific">Mycolicibacter longobardus</name>
    <dbReference type="NCBI Taxonomy" id="1108812"/>
    <lineage>
        <taxon>Bacteria</taxon>
        <taxon>Bacillati</taxon>
        <taxon>Actinomycetota</taxon>
        <taxon>Actinomycetes</taxon>
        <taxon>Mycobacteriales</taxon>
        <taxon>Mycobacteriaceae</taxon>
        <taxon>Mycolicibacter</taxon>
    </lineage>
</organism>
<evidence type="ECO:0000313" key="2">
    <source>
        <dbReference type="Proteomes" id="UP000193866"/>
    </source>
</evidence>
<name>A0A1X1YBP4_9MYCO</name>
<keyword evidence="2" id="KW-1185">Reference proteome</keyword>
<accession>A0A1X1YBP4</accession>
<proteinExistence type="predicted"/>
<gene>
    <name evidence="1" type="ORF">AWC16_18815</name>
</gene>
<dbReference type="AlphaFoldDB" id="A0A1X1YBP4"/>
<dbReference type="STRING" id="1108812.AWC16_18815"/>
<sequence length="60" mass="6590">MLPQLFSVALMPPGAQVGMAAIAVVFNDAFTVFSADRVHMNRWLLLERGEQLARGACQSR</sequence>